<evidence type="ECO:0000259" key="9">
    <source>
        <dbReference type="SMART" id="SM00846"/>
    </source>
</evidence>
<dbReference type="FunFam" id="3.40.50.720:FF:000001">
    <property type="entry name" value="Glyceraldehyde-3-phosphate dehydrogenase"/>
    <property type="match status" value="1"/>
</dbReference>
<feature type="binding site" evidence="4">
    <location>
        <position position="182"/>
    </location>
    <ligand>
        <name>D-glyceraldehyde 3-phosphate</name>
        <dbReference type="ChEBI" id="CHEBI:59776"/>
    </ligand>
</feature>
<dbReference type="InterPro" id="IPR020830">
    <property type="entry name" value="GlycerAld_3-P_DH_AS"/>
</dbReference>
<dbReference type="Pfam" id="PF00044">
    <property type="entry name" value="Gp_dh_N"/>
    <property type="match status" value="1"/>
</dbReference>
<dbReference type="GO" id="GO:0051287">
    <property type="term" value="F:NAD binding"/>
    <property type="evidence" value="ECO:0007669"/>
    <property type="project" value="InterPro"/>
</dbReference>
<dbReference type="Gene3D" id="3.30.360.10">
    <property type="entry name" value="Dihydrodipicolinate Reductase, domain 2"/>
    <property type="match status" value="1"/>
</dbReference>
<keyword evidence="5" id="KW-0520">NAD</keyword>
<dbReference type="CDD" id="cd18126">
    <property type="entry name" value="GAPDH_I_C"/>
    <property type="match status" value="1"/>
</dbReference>
<dbReference type="Pfam" id="PF02800">
    <property type="entry name" value="Gp_dh_C"/>
    <property type="match status" value="1"/>
</dbReference>
<dbReference type="PROSITE" id="PS00071">
    <property type="entry name" value="GAPDH"/>
    <property type="match status" value="1"/>
</dbReference>
<dbReference type="CDD" id="cd05214">
    <property type="entry name" value="GAPDH_I_N"/>
    <property type="match status" value="1"/>
</dbReference>
<dbReference type="GO" id="GO:0006006">
    <property type="term" value="P:glucose metabolic process"/>
    <property type="evidence" value="ECO:0007669"/>
    <property type="project" value="InterPro"/>
</dbReference>
<dbReference type="PANTHER" id="PTHR43148">
    <property type="entry name" value="GLYCERALDEHYDE-3-PHOSPHATE DEHYDROGENASE 2"/>
    <property type="match status" value="1"/>
</dbReference>
<feature type="binding site" evidence="4">
    <location>
        <begin position="151"/>
        <end position="153"/>
    </location>
    <ligand>
        <name>D-glyceraldehyde 3-phosphate</name>
        <dbReference type="ChEBI" id="CHEBI:59776"/>
    </ligand>
</feature>
<evidence type="ECO:0000256" key="3">
    <source>
        <dbReference type="PIRSR" id="PIRSR000149-1"/>
    </source>
</evidence>
<organism evidence="10 11">
    <name type="scientific">Candidatus Daviesbacteria bacterium RIFCSPHIGHO2_01_FULL_40_11</name>
    <dbReference type="NCBI Taxonomy" id="1797762"/>
    <lineage>
        <taxon>Bacteria</taxon>
        <taxon>Candidatus Daviesiibacteriota</taxon>
    </lineage>
</organism>
<evidence type="ECO:0000256" key="8">
    <source>
        <dbReference type="RuleBase" id="RU361160"/>
    </source>
</evidence>
<dbReference type="FunFam" id="3.30.360.10:FF:000002">
    <property type="entry name" value="Glyceraldehyde-3-phosphate dehydrogenase"/>
    <property type="match status" value="1"/>
</dbReference>
<feature type="active site" description="Nucleophile" evidence="3">
    <location>
        <position position="152"/>
    </location>
</feature>
<comment type="caution">
    <text evidence="10">The sequence shown here is derived from an EMBL/GenBank/DDBJ whole genome shotgun (WGS) entry which is preliminary data.</text>
</comment>
<feature type="binding site" evidence="5">
    <location>
        <position position="121"/>
    </location>
    <ligand>
        <name>NAD(+)</name>
        <dbReference type="ChEBI" id="CHEBI:57540"/>
    </ligand>
</feature>
<sequence length="339" mass="36319">MLRIAINGFGRIGRSAFKVAIEKHGDAVEIVAINDLTSPQVLAHLLKYDSAYGIWNHDVSSDTEHIIVDQKPYTVYQEKEPSKLPWKDLSVAVVIESTGRFTDAEGMKQHLLAGSKKVVLSAPAKGGGVETILIGVNAEGYKGEELLNNASCTTNCIAPVVAIIDKAFGVVKAVMTTVHGVTAEQNLVDGPPPGGKANDLRRARAAYVNIIPTTTGAAVATTEAIPSLKGLFDGRALRVPIITGSISDITFVLKKKTTAEEVNQAIKSACEDPKWKGIVAWSDDALVSTDIIGRPESAVVDLPLTQVVDGDLVKIFAWYDNEYGYSNRLIEQVINVGKA</sequence>
<name>A0A1F5JF34_9BACT</name>
<dbReference type="PIRSF" id="PIRSF000149">
    <property type="entry name" value="GAP_DH"/>
    <property type="match status" value="1"/>
</dbReference>
<evidence type="ECO:0000313" key="10">
    <source>
        <dbReference type="EMBL" id="OGE27235.1"/>
    </source>
</evidence>
<evidence type="ECO:0000313" key="11">
    <source>
        <dbReference type="Proteomes" id="UP000177555"/>
    </source>
</evidence>
<feature type="binding site" evidence="4">
    <location>
        <position position="238"/>
    </location>
    <ligand>
        <name>D-glyceraldehyde 3-phosphate</name>
        <dbReference type="ChEBI" id="CHEBI:59776"/>
    </ligand>
</feature>
<dbReference type="Proteomes" id="UP000177555">
    <property type="component" value="Unassembled WGS sequence"/>
</dbReference>
<dbReference type="AlphaFoldDB" id="A0A1F5JF34"/>
<gene>
    <name evidence="10" type="ORF">A2867_05100</name>
</gene>
<proteinExistence type="inferred from homology"/>
<feature type="domain" description="Glyceraldehyde 3-phosphate dehydrogenase NAD(P) binding" evidence="9">
    <location>
        <begin position="2"/>
        <end position="152"/>
    </location>
</feature>
<feature type="binding site" evidence="5">
    <location>
        <begin position="11"/>
        <end position="12"/>
    </location>
    <ligand>
        <name>NAD(+)</name>
        <dbReference type="ChEBI" id="CHEBI:57540"/>
    </ligand>
</feature>
<dbReference type="GO" id="GO:0050661">
    <property type="term" value="F:NADP binding"/>
    <property type="evidence" value="ECO:0007669"/>
    <property type="project" value="InterPro"/>
</dbReference>
<evidence type="ECO:0000256" key="6">
    <source>
        <dbReference type="PIRSR" id="PIRSR000149-4"/>
    </source>
</evidence>
<dbReference type="InterPro" id="IPR006424">
    <property type="entry name" value="Glyceraldehyde-3-P_DH_1"/>
</dbReference>
<feature type="binding site" evidence="5">
    <location>
        <position position="321"/>
    </location>
    <ligand>
        <name>NAD(+)</name>
        <dbReference type="ChEBI" id="CHEBI:57540"/>
    </ligand>
</feature>
<evidence type="ECO:0000256" key="2">
    <source>
        <dbReference type="ARBA" id="ARBA00023002"/>
    </source>
</evidence>
<dbReference type="NCBIfam" id="TIGR01534">
    <property type="entry name" value="GAPDH-I"/>
    <property type="match status" value="1"/>
</dbReference>
<dbReference type="InterPro" id="IPR020828">
    <property type="entry name" value="GlycerAld_3-P_DH_NAD(P)-bd"/>
</dbReference>
<keyword evidence="2 8" id="KW-0560">Oxidoreductase</keyword>
<feature type="binding site" evidence="4">
    <location>
        <begin position="215"/>
        <end position="216"/>
    </location>
    <ligand>
        <name>D-glyceraldehyde 3-phosphate</name>
        <dbReference type="ChEBI" id="CHEBI:59776"/>
    </ligand>
</feature>
<dbReference type="EMBL" id="MFCP01000042">
    <property type="protein sequence ID" value="OGE27235.1"/>
    <property type="molecule type" value="Genomic_DNA"/>
</dbReference>
<dbReference type="InterPro" id="IPR020829">
    <property type="entry name" value="GlycerAld_3-P_DH_cat"/>
</dbReference>
<keyword evidence="5" id="KW-0547">Nucleotide-binding</keyword>
<dbReference type="PRINTS" id="PR00078">
    <property type="entry name" value="G3PDHDRGNASE"/>
</dbReference>
<dbReference type="SUPFAM" id="SSF51735">
    <property type="entry name" value="NAD(P)-binding Rossmann-fold domains"/>
    <property type="match status" value="1"/>
</dbReference>
<dbReference type="GO" id="GO:0016620">
    <property type="term" value="F:oxidoreductase activity, acting on the aldehyde or oxo group of donors, NAD or NADP as acceptor"/>
    <property type="evidence" value="ECO:0007669"/>
    <property type="project" value="InterPro"/>
</dbReference>
<comment type="similarity">
    <text evidence="1 7">Belongs to the glyceraldehyde-3-phosphate dehydrogenase family.</text>
</comment>
<dbReference type="InterPro" id="IPR036291">
    <property type="entry name" value="NAD(P)-bd_dom_sf"/>
</dbReference>
<accession>A0A1F5JF34</accession>
<feature type="site" description="Activates thiol group during catalysis" evidence="6">
    <location>
        <position position="179"/>
    </location>
</feature>
<dbReference type="Gene3D" id="3.40.50.720">
    <property type="entry name" value="NAD(P)-binding Rossmann-like Domain"/>
    <property type="match status" value="1"/>
</dbReference>
<feature type="binding site" evidence="5">
    <location>
        <position position="35"/>
    </location>
    <ligand>
        <name>NAD(+)</name>
        <dbReference type="ChEBI" id="CHEBI:57540"/>
    </ligand>
</feature>
<dbReference type="EC" id="1.2.1.-" evidence="8"/>
<dbReference type="SUPFAM" id="SSF55347">
    <property type="entry name" value="Glyceraldehyde-3-phosphate dehydrogenase-like, C-terminal domain"/>
    <property type="match status" value="1"/>
</dbReference>
<reference evidence="10 11" key="1">
    <citation type="journal article" date="2016" name="Nat. Commun.">
        <title>Thousands of microbial genomes shed light on interconnected biogeochemical processes in an aquifer system.</title>
        <authorList>
            <person name="Anantharaman K."/>
            <person name="Brown C.T."/>
            <person name="Hug L.A."/>
            <person name="Sharon I."/>
            <person name="Castelle C.J."/>
            <person name="Probst A.J."/>
            <person name="Thomas B.C."/>
            <person name="Singh A."/>
            <person name="Wilkins M.J."/>
            <person name="Karaoz U."/>
            <person name="Brodie E.L."/>
            <person name="Williams K.H."/>
            <person name="Hubbard S.S."/>
            <person name="Banfield J.F."/>
        </authorList>
    </citation>
    <scope>NUCLEOTIDE SEQUENCE [LARGE SCALE GENOMIC DNA]</scope>
</reference>
<evidence type="ECO:0000256" key="1">
    <source>
        <dbReference type="ARBA" id="ARBA00007406"/>
    </source>
</evidence>
<protein>
    <recommendedName>
        <fullName evidence="8">Glyceraldehyde-3-phosphate dehydrogenase</fullName>
        <ecNumber evidence="8">1.2.1.-</ecNumber>
    </recommendedName>
</protein>
<dbReference type="InterPro" id="IPR020831">
    <property type="entry name" value="GlycerAld/Erythrose_P_DH"/>
</dbReference>
<evidence type="ECO:0000256" key="7">
    <source>
        <dbReference type="RuleBase" id="RU000397"/>
    </source>
</evidence>
<evidence type="ECO:0000256" key="5">
    <source>
        <dbReference type="PIRSR" id="PIRSR000149-3"/>
    </source>
</evidence>
<dbReference type="SMART" id="SM00846">
    <property type="entry name" value="Gp_dh_N"/>
    <property type="match status" value="1"/>
</dbReference>
<evidence type="ECO:0000256" key="4">
    <source>
        <dbReference type="PIRSR" id="PIRSR000149-2"/>
    </source>
</evidence>